<evidence type="ECO:0000313" key="1">
    <source>
        <dbReference type="EMBL" id="RHA20896.1"/>
    </source>
</evidence>
<accession>A0A413RDJ0</accession>
<comment type="caution">
    <text evidence="1">The sequence shown here is derived from an EMBL/GenBank/DDBJ whole genome shotgun (WGS) entry which is preliminary data.</text>
</comment>
<name>A0A413RDJ0_9FIRM</name>
<dbReference type="Proteomes" id="UP000284779">
    <property type="component" value="Unassembled WGS sequence"/>
</dbReference>
<dbReference type="AlphaFoldDB" id="A0A413RDJ0"/>
<dbReference type="EMBL" id="QSFD01000001">
    <property type="protein sequence ID" value="RHA20896.1"/>
    <property type="molecule type" value="Genomic_DNA"/>
</dbReference>
<proteinExistence type="predicted"/>
<protein>
    <submittedName>
        <fullName evidence="1">Uncharacterized protein</fullName>
    </submittedName>
</protein>
<dbReference type="RefSeq" id="WP_147347933.1">
    <property type="nucleotide sequence ID" value="NZ_CATWJF010000009.1"/>
</dbReference>
<keyword evidence="2" id="KW-1185">Reference proteome</keyword>
<reference evidence="1 2" key="1">
    <citation type="submission" date="2018-08" db="EMBL/GenBank/DDBJ databases">
        <title>A genome reference for cultivated species of the human gut microbiota.</title>
        <authorList>
            <person name="Zou Y."/>
            <person name="Xue W."/>
            <person name="Luo G."/>
        </authorList>
    </citation>
    <scope>NUCLEOTIDE SEQUENCE [LARGE SCALE GENOMIC DNA]</scope>
    <source>
        <strain evidence="1 2">AM44-11BH</strain>
    </source>
</reference>
<gene>
    <name evidence="1" type="ORF">DW944_01620</name>
</gene>
<organism evidence="1 2">
    <name type="scientific">Eubacterium ventriosum</name>
    <dbReference type="NCBI Taxonomy" id="39496"/>
    <lineage>
        <taxon>Bacteria</taxon>
        <taxon>Bacillati</taxon>
        <taxon>Bacillota</taxon>
        <taxon>Clostridia</taxon>
        <taxon>Eubacteriales</taxon>
        <taxon>Eubacteriaceae</taxon>
        <taxon>Eubacterium</taxon>
    </lineage>
</organism>
<evidence type="ECO:0000313" key="2">
    <source>
        <dbReference type="Proteomes" id="UP000284779"/>
    </source>
</evidence>
<sequence length="173" mass="19708">MLLLSCMDKGLFSGATVKVCNNFYTIFDGSHAGQYAGVGMQIKKTGTTKVSFKVRCGKKIYNCKTTVKVVKYANPFKKILLDNTDITKYYNHKFSSQESNLGKTISLKPNKNWKIKSCYLYKNGKKLKKLKGSSYRLPEDTSMTLTMTNKKTKVVETLKFDYADFGDYNLDIY</sequence>